<comment type="caution">
    <text evidence="1">The sequence shown here is derived from an EMBL/GenBank/DDBJ whole genome shotgun (WGS) entry which is preliminary data.</text>
</comment>
<evidence type="ECO:0000313" key="2">
    <source>
        <dbReference type="Proteomes" id="UP001189122"/>
    </source>
</evidence>
<dbReference type="EMBL" id="CACRZD030000192">
    <property type="protein sequence ID" value="CAA6674981.1"/>
    <property type="molecule type" value="Genomic_DNA"/>
</dbReference>
<evidence type="ECO:0000313" key="1">
    <source>
        <dbReference type="EMBL" id="CAA6674981.1"/>
    </source>
</evidence>
<organism evidence="1 2">
    <name type="scientific">Spirodela intermedia</name>
    <name type="common">Intermediate duckweed</name>
    <dbReference type="NCBI Taxonomy" id="51605"/>
    <lineage>
        <taxon>Eukaryota</taxon>
        <taxon>Viridiplantae</taxon>
        <taxon>Streptophyta</taxon>
        <taxon>Embryophyta</taxon>
        <taxon>Tracheophyta</taxon>
        <taxon>Spermatophyta</taxon>
        <taxon>Magnoliopsida</taxon>
        <taxon>Liliopsida</taxon>
        <taxon>Araceae</taxon>
        <taxon>Lemnoideae</taxon>
        <taxon>Spirodela</taxon>
    </lineage>
</organism>
<gene>
    <name evidence="1" type="ORF">SI7747_UN021339</name>
</gene>
<sequence length="117" mass="12779">MNTAEDLEAAPISFMVSKYWVTKTMSITSLAVVPGTLTENPRTLSLSPSTIAWRWRAIPSPARYLDSASPPLPSARLICRIFSASAFSFAAILSLRSCLPGNQLLKELLKEHSPSKT</sequence>
<name>A0ABN7EBW3_SPIIN</name>
<protein>
    <submittedName>
        <fullName evidence="1">Uncharacterized protein</fullName>
    </submittedName>
</protein>
<dbReference type="Proteomes" id="UP001189122">
    <property type="component" value="Unassembled WGS sequence"/>
</dbReference>
<reference evidence="2" key="1">
    <citation type="journal article" date="2020" name="Sci. Rep.">
        <title>Chromosome-scale genome assembly for the duckweed Spirodela intermedia, integrating cytogenetic maps, PacBio and Oxford Nanopore libraries.</title>
        <authorList>
            <person name="Hoang P.T.N."/>
            <person name="Fiebig A."/>
            <person name="Novak P."/>
            <person name="Macas J."/>
            <person name="Cao H.X."/>
            <person name="Stepanenko A."/>
            <person name="Chen G."/>
            <person name="Borisjuk N."/>
            <person name="Scholz U."/>
            <person name="Schubert I."/>
        </authorList>
    </citation>
    <scope>NUCLEOTIDE SEQUENCE [LARGE SCALE GENOMIC DNA]</scope>
</reference>
<proteinExistence type="predicted"/>
<keyword evidence="2" id="KW-1185">Reference proteome</keyword>
<accession>A0ABN7EBW3</accession>